<organism evidence="2 3">
    <name type="scientific">Janthinobacterium kumbetense</name>
    <dbReference type="NCBI Taxonomy" id="2950280"/>
    <lineage>
        <taxon>Bacteria</taxon>
        <taxon>Pseudomonadati</taxon>
        <taxon>Pseudomonadota</taxon>
        <taxon>Betaproteobacteria</taxon>
        <taxon>Burkholderiales</taxon>
        <taxon>Oxalobacteraceae</taxon>
        <taxon>Janthinobacterium</taxon>
    </lineage>
</organism>
<proteinExistence type="predicted"/>
<feature type="chain" id="PRO_5046900124" evidence="1">
    <location>
        <begin position="32"/>
        <end position="295"/>
    </location>
</feature>
<gene>
    <name evidence="2" type="ORF">NCG91_18395</name>
</gene>
<evidence type="ECO:0000313" key="2">
    <source>
        <dbReference type="EMBL" id="MCM2567580.1"/>
    </source>
</evidence>
<name>A0ABT0WU74_9BURK</name>
<protein>
    <submittedName>
        <fullName evidence="2">Uncharacterized protein</fullName>
    </submittedName>
</protein>
<dbReference type="RefSeq" id="WP_251350712.1">
    <property type="nucleotide sequence ID" value="NZ_JAMQGR010000006.1"/>
</dbReference>
<evidence type="ECO:0000256" key="1">
    <source>
        <dbReference type="SAM" id="SignalP"/>
    </source>
</evidence>
<accession>A0ABT0WU74</accession>
<dbReference type="Proteomes" id="UP001202243">
    <property type="component" value="Unassembled WGS sequence"/>
</dbReference>
<sequence>MRFPSTRFLTMNVKFTGLAIAAAIAAALALAYWPAPESGAPDAAAVSAPGAPAGRSLESYLNIDASPVADAAPMPVTLAQQLARLAASGKPEDAYAAYNLLDDCISFEKERRLPGLEFELGREMTAQEKAAQQQLCAGLTQRQREERLGYLATAARAGVPGAATIFLSEGPFGDRSALRNRPDDPLVQAWKRQAIAQLTAQADEAELTSVATLMMAYLRDGEVVQKDAPQAYGYLLALRQVYDDILAPGVTNPYQDEYWHWLQAELTPEQQAAASARAQAIVAKYRQHAGRAAHG</sequence>
<comment type="caution">
    <text evidence="2">The sequence shown here is derived from an EMBL/GenBank/DDBJ whole genome shotgun (WGS) entry which is preliminary data.</text>
</comment>
<keyword evidence="3" id="KW-1185">Reference proteome</keyword>
<evidence type="ECO:0000313" key="3">
    <source>
        <dbReference type="Proteomes" id="UP001202243"/>
    </source>
</evidence>
<keyword evidence="1" id="KW-0732">Signal</keyword>
<reference evidence="2 3" key="1">
    <citation type="submission" date="2022-06" db="EMBL/GenBank/DDBJ databases">
        <title>Janthinobacterium kumbetensis sp. nov., isolated from spring water in Turkey.</title>
        <authorList>
            <person name="Inan Bektas K."/>
            <person name="Belduz A.A."/>
            <person name="Canakci S."/>
            <person name="Nalcaoglu A."/>
            <person name="Ceylan E."/>
            <person name="Kati H."/>
        </authorList>
    </citation>
    <scope>NUCLEOTIDE SEQUENCE [LARGE SCALE GENOMIC DNA]</scope>
    <source>
        <strain evidence="2 3">GK</strain>
    </source>
</reference>
<feature type="signal peptide" evidence="1">
    <location>
        <begin position="1"/>
        <end position="31"/>
    </location>
</feature>
<dbReference type="EMBL" id="JAMQGR010000006">
    <property type="protein sequence ID" value="MCM2567580.1"/>
    <property type="molecule type" value="Genomic_DNA"/>
</dbReference>